<organism evidence="1 2">
    <name type="scientific">Panagrolaimus sp. ES5</name>
    <dbReference type="NCBI Taxonomy" id="591445"/>
    <lineage>
        <taxon>Eukaryota</taxon>
        <taxon>Metazoa</taxon>
        <taxon>Ecdysozoa</taxon>
        <taxon>Nematoda</taxon>
        <taxon>Chromadorea</taxon>
        <taxon>Rhabditida</taxon>
        <taxon>Tylenchina</taxon>
        <taxon>Panagrolaimomorpha</taxon>
        <taxon>Panagrolaimoidea</taxon>
        <taxon>Panagrolaimidae</taxon>
        <taxon>Panagrolaimus</taxon>
    </lineage>
</organism>
<evidence type="ECO:0000313" key="1">
    <source>
        <dbReference type="Proteomes" id="UP000887579"/>
    </source>
</evidence>
<sequence>MAMASTIQDCASFSAAERRQKRKERILGTANARLEKLLPGTSALNSSDHLYVTARDVEPISSSSMDATQEESGLEQTLNTTAEIDFVEPSYMDLIDINRVQACVIAGVMLRVLTFFNIIHSVSPLWIPLSLSYHTYLLTQVEKKYPKHGYIVNFLLAGGMSEKLVRYLGLIIDTIWSFATDTMIMAFGFLAVHIVTLLF</sequence>
<protein>
    <submittedName>
        <fullName evidence="2">Uncharacterized protein</fullName>
    </submittedName>
</protein>
<dbReference type="WBParaSite" id="ES5_v2.g20465.t1">
    <property type="protein sequence ID" value="ES5_v2.g20465.t1"/>
    <property type="gene ID" value="ES5_v2.g20465"/>
</dbReference>
<name>A0AC34FSP4_9BILA</name>
<proteinExistence type="predicted"/>
<evidence type="ECO:0000313" key="2">
    <source>
        <dbReference type="WBParaSite" id="ES5_v2.g20465.t1"/>
    </source>
</evidence>
<dbReference type="Proteomes" id="UP000887579">
    <property type="component" value="Unplaced"/>
</dbReference>
<accession>A0AC34FSP4</accession>
<reference evidence="2" key="1">
    <citation type="submission" date="2022-11" db="UniProtKB">
        <authorList>
            <consortium name="WormBaseParasite"/>
        </authorList>
    </citation>
    <scope>IDENTIFICATION</scope>
</reference>